<evidence type="ECO:0000256" key="1">
    <source>
        <dbReference type="SAM" id="SignalP"/>
    </source>
</evidence>
<feature type="chain" id="PRO_5037984848" evidence="1">
    <location>
        <begin position="23"/>
        <end position="116"/>
    </location>
</feature>
<dbReference type="KEGG" id="cpi:Cpin_3201"/>
<name>A0A979G4Q3_CHIPD</name>
<evidence type="ECO:0000313" key="3">
    <source>
        <dbReference type="Proteomes" id="UP000002215"/>
    </source>
</evidence>
<reference evidence="3" key="1">
    <citation type="submission" date="2009-08" db="EMBL/GenBank/DDBJ databases">
        <title>The complete genome of Chitinophaga pinensis DSM 2588.</title>
        <authorList>
            <consortium name="US DOE Joint Genome Institute (JGI-PGF)"/>
            <person name="Lucas S."/>
            <person name="Copeland A."/>
            <person name="Lapidus A."/>
            <person name="Glavina del Rio T."/>
            <person name="Dalin E."/>
            <person name="Tice H."/>
            <person name="Bruce D."/>
            <person name="Goodwin L."/>
            <person name="Pitluck S."/>
            <person name="Kyrpides N."/>
            <person name="Mavromatis K."/>
            <person name="Ivanova N."/>
            <person name="Mikhailova N."/>
            <person name="Sims D."/>
            <person name="Meinche L."/>
            <person name="Brettin T."/>
            <person name="Detter J.C."/>
            <person name="Han C."/>
            <person name="Larimer F."/>
            <person name="Land M."/>
            <person name="Hauser L."/>
            <person name="Markowitz V."/>
            <person name="Cheng J.-F."/>
            <person name="Hugenholtz P."/>
            <person name="Woyke T."/>
            <person name="Wu D."/>
            <person name="Spring S."/>
            <person name="Klenk H.-P."/>
            <person name="Eisen J.A."/>
        </authorList>
    </citation>
    <scope>NUCLEOTIDE SEQUENCE [LARGE SCALE GENOMIC DNA]</scope>
    <source>
        <strain evidence="3">ATCC 43595 / DSM 2588 / LMG 13176 / NBRC 15968 / NCIMB 11800 / UQM 2034</strain>
    </source>
</reference>
<gene>
    <name evidence="2" type="ordered locus">Cpin_3201</name>
</gene>
<evidence type="ECO:0000313" key="2">
    <source>
        <dbReference type="EMBL" id="ACU60668.1"/>
    </source>
</evidence>
<feature type="signal peptide" evidence="1">
    <location>
        <begin position="1"/>
        <end position="22"/>
    </location>
</feature>
<accession>A0A979G4Q3</accession>
<dbReference type="RefSeq" id="WP_012790844.1">
    <property type="nucleotide sequence ID" value="NC_013132.1"/>
</dbReference>
<keyword evidence="1" id="KW-0732">Signal</keyword>
<dbReference type="AlphaFoldDB" id="A0A979G4Q3"/>
<protein>
    <submittedName>
        <fullName evidence="2">Uncharacterized protein</fullName>
    </submittedName>
</protein>
<sequence>MKSAKIMLACLACVTVVGGALALNARRFTGYPVWRTTDYITTVANGKTYATYGFFYTGTGTTLFISTTGTLSTVYRTTISLPPVPVIGTATDGSGFTAAIFTYPVTLTTTRVVTYF</sequence>
<organism evidence="2 3">
    <name type="scientific">Chitinophaga pinensis (strain ATCC 43595 / DSM 2588 / LMG 13176 / NBRC 15968 / NCIMB 11800 / UQM 2034)</name>
    <dbReference type="NCBI Taxonomy" id="485918"/>
    <lineage>
        <taxon>Bacteria</taxon>
        <taxon>Pseudomonadati</taxon>
        <taxon>Bacteroidota</taxon>
        <taxon>Chitinophagia</taxon>
        <taxon>Chitinophagales</taxon>
        <taxon>Chitinophagaceae</taxon>
        <taxon>Chitinophaga</taxon>
    </lineage>
</organism>
<proteinExistence type="predicted"/>
<dbReference type="Proteomes" id="UP000002215">
    <property type="component" value="Chromosome"/>
</dbReference>
<reference evidence="2 3" key="2">
    <citation type="journal article" date="2010" name="Stand. Genomic Sci.">
        <title>Complete genome sequence of Chitinophaga pinensis type strain (UQM 2034).</title>
        <authorList>
            <person name="Glavina Del Rio T."/>
            <person name="Abt B."/>
            <person name="Spring S."/>
            <person name="Lapidus A."/>
            <person name="Nolan M."/>
            <person name="Tice H."/>
            <person name="Copeland A."/>
            <person name="Cheng J.F."/>
            <person name="Chen F."/>
            <person name="Bruce D."/>
            <person name="Goodwin L."/>
            <person name="Pitluck S."/>
            <person name="Ivanova N."/>
            <person name="Mavromatis K."/>
            <person name="Mikhailova N."/>
            <person name="Pati A."/>
            <person name="Chen A."/>
            <person name="Palaniappan K."/>
            <person name="Land M."/>
            <person name="Hauser L."/>
            <person name="Chang Y.J."/>
            <person name="Jeffries C.D."/>
            <person name="Chain P."/>
            <person name="Saunders E."/>
            <person name="Detter J.C."/>
            <person name="Brettin T."/>
            <person name="Rohde M."/>
            <person name="Goker M."/>
            <person name="Bristow J."/>
            <person name="Eisen J.A."/>
            <person name="Markowitz V."/>
            <person name="Hugenholtz P."/>
            <person name="Kyrpides N.C."/>
            <person name="Klenk H.P."/>
            <person name="Lucas S."/>
        </authorList>
    </citation>
    <scope>NUCLEOTIDE SEQUENCE [LARGE SCALE GENOMIC DNA]</scope>
    <source>
        <strain evidence="3">ATCC 43595 / DSM 2588 / LMG 13176 / NBRC 15968 / NCIMB 11800 / UQM 2034</strain>
    </source>
</reference>
<dbReference type="EMBL" id="CP001699">
    <property type="protein sequence ID" value="ACU60668.1"/>
    <property type="molecule type" value="Genomic_DNA"/>
</dbReference>